<accession>A0ABR8A330</accession>
<dbReference type="InterPro" id="IPR001387">
    <property type="entry name" value="Cro/C1-type_HTH"/>
</dbReference>
<dbReference type="PROSITE" id="PS50943">
    <property type="entry name" value="HTH_CROC1"/>
    <property type="match status" value="1"/>
</dbReference>
<sequence>MNKENLIEASLPELARVTGLDKSNLAKILKGRRVHEITLDKISKSLGMPSHEVLEVINIRRSKLMVTSHH</sequence>
<name>A0ABR8A330_9CYAN</name>
<comment type="caution">
    <text evidence="2">The sequence shown here is derived from an EMBL/GenBank/DDBJ whole genome shotgun (WGS) entry which is preliminary data.</text>
</comment>
<dbReference type="InterPro" id="IPR010982">
    <property type="entry name" value="Lambda_DNA-bd_dom_sf"/>
</dbReference>
<feature type="domain" description="HTH cro/C1-type" evidence="1">
    <location>
        <begin position="10"/>
        <end position="54"/>
    </location>
</feature>
<proteinExistence type="predicted"/>
<dbReference type="Proteomes" id="UP000642094">
    <property type="component" value="Unassembled WGS sequence"/>
</dbReference>
<evidence type="ECO:0000313" key="3">
    <source>
        <dbReference type="Proteomes" id="UP000642094"/>
    </source>
</evidence>
<keyword evidence="3" id="KW-1185">Reference proteome</keyword>
<organism evidence="2 3">
    <name type="scientific">Pseudanabaena mucicola FACHB-723</name>
    <dbReference type="NCBI Taxonomy" id="2692860"/>
    <lineage>
        <taxon>Bacteria</taxon>
        <taxon>Bacillati</taxon>
        <taxon>Cyanobacteriota</taxon>
        <taxon>Cyanophyceae</taxon>
        <taxon>Pseudanabaenales</taxon>
        <taxon>Pseudanabaenaceae</taxon>
        <taxon>Pseudanabaena</taxon>
    </lineage>
</organism>
<reference evidence="2 3" key="1">
    <citation type="journal article" date="2020" name="ISME J.">
        <title>Comparative genomics reveals insights into cyanobacterial evolution and habitat adaptation.</title>
        <authorList>
            <person name="Chen M.Y."/>
            <person name="Teng W.K."/>
            <person name="Zhao L."/>
            <person name="Hu C.X."/>
            <person name="Zhou Y.K."/>
            <person name="Han B.P."/>
            <person name="Song L.R."/>
            <person name="Shu W.S."/>
        </authorList>
    </citation>
    <scope>NUCLEOTIDE SEQUENCE [LARGE SCALE GENOMIC DNA]</scope>
    <source>
        <strain evidence="2 3">FACHB-723</strain>
    </source>
</reference>
<dbReference type="SUPFAM" id="SSF47413">
    <property type="entry name" value="lambda repressor-like DNA-binding domains"/>
    <property type="match status" value="1"/>
</dbReference>
<gene>
    <name evidence="2" type="ORF">H6F41_16645</name>
</gene>
<dbReference type="EMBL" id="JACJQB010000051">
    <property type="protein sequence ID" value="MBD2189762.1"/>
    <property type="molecule type" value="Genomic_DNA"/>
</dbReference>
<evidence type="ECO:0000259" key="1">
    <source>
        <dbReference type="PROSITE" id="PS50943"/>
    </source>
</evidence>
<dbReference type="RefSeq" id="WP_190404581.1">
    <property type="nucleotide sequence ID" value="NZ_JACJQB010000051.1"/>
</dbReference>
<evidence type="ECO:0000313" key="2">
    <source>
        <dbReference type="EMBL" id="MBD2189762.1"/>
    </source>
</evidence>
<dbReference type="Pfam" id="PF13443">
    <property type="entry name" value="HTH_26"/>
    <property type="match status" value="1"/>
</dbReference>
<protein>
    <submittedName>
        <fullName evidence="2">Helix-turn-helix domain-containing protein</fullName>
    </submittedName>
</protein>